<keyword evidence="5" id="KW-0472">Membrane</keyword>
<evidence type="ECO:0000313" key="7">
    <source>
        <dbReference type="Proteomes" id="UP000813824"/>
    </source>
</evidence>
<accession>A0A8K0XSV3</accession>
<name>A0A8K0XSV3_9AGAR</name>
<protein>
    <submittedName>
        <fullName evidence="6">NCA2-domain-containing protein</fullName>
    </submittedName>
</protein>
<evidence type="ECO:0000313" key="6">
    <source>
        <dbReference type="EMBL" id="KAH8104699.1"/>
    </source>
</evidence>
<evidence type="ECO:0000256" key="2">
    <source>
        <dbReference type="ARBA" id="ARBA00022692"/>
    </source>
</evidence>
<dbReference type="OrthoDB" id="413313at2759"/>
<proteinExistence type="predicted"/>
<reference evidence="6" key="1">
    <citation type="journal article" date="2021" name="New Phytol.">
        <title>Evolutionary innovations through gain and loss of genes in the ectomycorrhizal Boletales.</title>
        <authorList>
            <person name="Wu G."/>
            <person name="Miyauchi S."/>
            <person name="Morin E."/>
            <person name="Kuo A."/>
            <person name="Drula E."/>
            <person name="Varga T."/>
            <person name="Kohler A."/>
            <person name="Feng B."/>
            <person name="Cao Y."/>
            <person name="Lipzen A."/>
            <person name="Daum C."/>
            <person name="Hundley H."/>
            <person name="Pangilinan J."/>
            <person name="Johnson J."/>
            <person name="Barry K."/>
            <person name="LaButti K."/>
            <person name="Ng V."/>
            <person name="Ahrendt S."/>
            <person name="Min B."/>
            <person name="Choi I.G."/>
            <person name="Park H."/>
            <person name="Plett J.M."/>
            <person name="Magnuson J."/>
            <person name="Spatafora J.W."/>
            <person name="Nagy L.G."/>
            <person name="Henrissat B."/>
            <person name="Grigoriev I.V."/>
            <person name="Yang Z.L."/>
            <person name="Xu J."/>
            <person name="Martin F.M."/>
        </authorList>
    </citation>
    <scope>NUCLEOTIDE SEQUENCE</scope>
    <source>
        <strain evidence="6">KKN 215</strain>
    </source>
</reference>
<sequence>MSTFVSHLNNELSQKLLSPPLSTTPGSPTLNNVTATTSESVSAAAAAETLEALRAYFLQLSPPTTLDAARQCLNDLQAFDTYLNVSFYSSHVVTGAEAEVEETEERALRRAILGKLVVGMYVQALNTLLDEASDADTELEWWGDVARSRRNVALYLLQTLPGRLVDVSRTILQTVRSHGIPLQLSVFSPSSLRRLFPTRNVLRPNTLTVALFPYLRHQPYAATFSHAHAHRVEKKSQTVADSVYWSIRESLQALSAYITYPIDLVHGECTFKRKELEKIRDDRAEKLGGLSALRGMMSKSLLSDDGLESIAYEMRMVLEGGIPPVSPSRSVPEAMTAFAHTTLPTHISSHETHLRTYGLLRPSRLTLLWPKFVFLPPLVLYAVRSAYLSRATMIQLVKDTVDTAKDFWEDWLLAPLKDVVKTVRAGSDDGVIITRESVQADLDSLERMTLALAQDKLGYGPEQMAALSKQIRLGDLTPVMQLYEDDIKNPLRSAVGGTLLRTLFIQVQKAKVDIDQALAGIDKLLKSQELTFAFVGVAPAFAIVYAIGGAAQRLWSGSSGKGRYGGKRRRVRVWLAMRRIERLLIAQPQAGAQQGDRISPLTSGLLLLSVTYLRKYAETRLPANSRLREGFLEDIADLESGELGRAEKMRVVDRMWKSWGGILGWGEAGVMAGGV</sequence>
<dbReference type="InterPro" id="IPR013946">
    <property type="entry name" value="NCA2-like"/>
</dbReference>
<dbReference type="GO" id="GO:0005741">
    <property type="term" value="C:mitochondrial outer membrane"/>
    <property type="evidence" value="ECO:0007669"/>
    <property type="project" value="TreeGrafter"/>
</dbReference>
<dbReference type="PANTHER" id="PTHR28234:SF1">
    <property type="entry name" value="NUCLEAR CONTROL OF ATPASE PROTEIN 2"/>
    <property type="match status" value="1"/>
</dbReference>
<organism evidence="6 7">
    <name type="scientific">Cristinia sonorae</name>
    <dbReference type="NCBI Taxonomy" id="1940300"/>
    <lineage>
        <taxon>Eukaryota</taxon>
        <taxon>Fungi</taxon>
        <taxon>Dikarya</taxon>
        <taxon>Basidiomycota</taxon>
        <taxon>Agaricomycotina</taxon>
        <taxon>Agaricomycetes</taxon>
        <taxon>Agaricomycetidae</taxon>
        <taxon>Agaricales</taxon>
        <taxon>Pleurotineae</taxon>
        <taxon>Stephanosporaceae</taxon>
        <taxon>Cristinia</taxon>
    </lineage>
</organism>
<dbReference type="PANTHER" id="PTHR28234">
    <property type="entry name" value="NUCLEAR CONTROL OF ATPASE PROTEIN 2"/>
    <property type="match status" value="1"/>
</dbReference>
<evidence type="ECO:0000256" key="5">
    <source>
        <dbReference type="ARBA" id="ARBA00023136"/>
    </source>
</evidence>
<keyword evidence="7" id="KW-1185">Reference proteome</keyword>
<keyword evidence="2" id="KW-0812">Transmembrane</keyword>
<keyword evidence="3" id="KW-1133">Transmembrane helix</keyword>
<keyword evidence="4" id="KW-0496">Mitochondrion</keyword>
<evidence type="ECO:0000256" key="4">
    <source>
        <dbReference type="ARBA" id="ARBA00023128"/>
    </source>
</evidence>
<dbReference type="EMBL" id="JAEVFJ010000005">
    <property type="protein sequence ID" value="KAH8104699.1"/>
    <property type="molecule type" value="Genomic_DNA"/>
</dbReference>
<dbReference type="AlphaFoldDB" id="A0A8K0XSV3"/>
<comment type="subcellular location">
    <subcellularLocation>
        <location evidence="1">Mitochondrion membrane</location>
        <topology evidence="1">Multi-pass membrane protein</topology>
    </subcellularLocation>
</comment>
<evidence type="ECO:0000256" key="1">
    <source>
        <dbReference type="ARBA" id="ARBA00004225"/>
    </source>
</evidence>
<comment type="caution">
    <text evidence="6">The sequence shown here is derived from an EMBL/GenBank/DDBJ whole genome shotgun (WGS) entry which is preliminary data.</text>
</comment>
<gene>
    <name evidence="6" type="ORF">BXZ70DRAFT_609144</name>
</gene>
<dbReference type="Pfam" id="PF08637">
    <property type="entry name" value="NCA2"/>
    <property type="match status" value="1"/>
</dbReference>
<evidence type="ECO:0000256" key="3">
    <source>
        <dbReference type="ARBA" id="ARBA00022989"/>
    </source>
</evidence>
<dbReference type="Proteomes" id="UP000813824">
    <property type="component" value="Unassembled WGS sequence"/>
</dbReference>